<sequence>MSNIKHMLKASAESCNKCLDQTNSMRVIKCRLEISSSARLLQKYTFLVSIAELSRRSCSHKLILCFWSDVFSSLEGNKP</sequence>
<dbReference type="AlphaFoldDB" id="A0A8C9MYT9"/>
<accession>A0A8C9MYT9</accession>
<evidence type="ECO:0000313" key="1">
    <source>
        <dbReference type="Ensembl" id="ENSSCAP00000010165.1"/>
    </source>
</evidence>
<organism evidence="1 2">
    <name type="scientific">Serinus canaria</name>
    <name type="common">Island canary</name>
    <name type="synonym">Fringilla canaria</name>
    <dbReference type="NCBI Taxonomy" id="9135"/>
    <lineage>
        <taxon>Eukaryota</taxon>
        <taxon>Metazoa</taxon>
        <taxon>Chordata</taxon>
        <taxon>Craniata</taxon>
        <taxon>Vertebrata</taxon>
        <taxon>Euteleostomi</taxon>
        <taxon>Archelosauria</taxon>
        <taxon>Archosauria</taxon>
        <taxon>Dinosauria</taxon>
        <taxon>Saurischia</taxon>
        <taxon>Theropoda</taxon>
        <taxon>Coelurosauria</taxon>
        <taxon>Aves</taxon>
        <taxon>Neognathae</taxon>
        <taxon>Neoaves</taxon>
        <taxon>Telluraves</taxon>
        <taxon>Australaves</taxon>
        <taxon>Passeriformes</taxon>
        <taxon>Passeroidea</taxon>
        <taxon>Fringillidae</taxon>
        <taxon>Carduelinae</taxon>
        <taxon>Serinus</taxon>
    </lineage>
</organism>
<evidence type="ECO:0000313" key="2">
    <source>
        <dbReference type="Proteomes" id="UP000694409"/>
    </source>
</evidence>
<dbReference type="Proteomes" id="UP000694409">
    <property type="component" value="Unassembled WGS sequence"/>
</dbReference>
<reference evidence="1" key="2">
    <citation type="submission" date="2025-09" db="UniProtKB">
        <authorList>
            <consortium name="Ensembl"/>
        </authorList>
    </citation>
    <scope>IDENTIFICATION</scope>
</reference>
<keyword evidence="2" id="KW-1185">Reference proteome</keyword>
<dbReference type="GeneTree" id="ENSGT00960000190124"/>
<protein>
    <submittedName>
        <fullName evidence="1">Uncharacterized protein</fullName>
    </submittedName>
</protein>
<name>A0A8C9MYT9_SERCA</name>
<reference evidence="1" key="1">
    <citation type="submission" date="2025-08" db="UniProtKB">
        <authorList>
            <consortium name="Ensembl"/>
        </authorList>
    </citation>
    <scope>IDENTIFICATION</scope>
</reference>
<dbReference type="Ensembl" id="ENSSCAT00000011494.1">
    <property type="protein sequence ID" value="ENSSCAP00000010165.1"/>
    <property type="gene ID" value="ENSSCAG00000007722.1"/>
</dbReference>
<proteinExistence type="predicted"/>